<name>A0AAW0BIX8_9AGAR</name>
<organism evidence="2 3">
    <name type="scientific">Paramarasmius palmivorus</name>
    <dbReference type="NCBI Taxonomy" id="297713"/>
    <lineage>
        <taxon>Eukaryota</taxon>
        <taxon>Fungi</taxon>
        <taxon>Dikarya</taxon>
        <taxon>Basidiomycota</taxon>
        <taxon>Agaricomycotina</taxon>
        <taxon>Agaricomycetes</taxon>
        <taxon>Agaricomycetidae</taxon>
        <taxon>Agaricales</taxon>
        <taxon>Marasmiineae</taxon>
        <taxon>Marasmiaceae</taxon>
        <taxon>Paramarasmius</taxon>
    </lineage>
</organism>
<comment type="caution">
    <text evidence="2">The sequence shown here is derived from an EMBL/GenBank/DDBJ whole genome shotgun (WGS) entry which is preliminary data.</text>
</comment>
<feature type="non-terminal residue" evidence="2">
    <location>
        <position position="111"/>
    </location>
</feature>
<sequence length="111" mass="12252">MHAGPAGFEQPQATLVEPHIIEHYTEWPSNFSAFTEPLFKSTQNLATGSGSPTANYYPSAFNEALSTHKRSLRVLSDDALHPNLDPIPKTDNHRTINRTSSTARISSCRDS</sequence>
<keyword evidence="3" id="KW-1185">Reference proteome</keyword>
<accession>A0AAW0BIX8</accession>
<evidence type="ECO:0000313" key="3">
    <source>
        <dbReference type="Proteomes" id="UP001383192"/>
    </source>
</evidence>
<dbReference type="EMBL" id="JAYKXP010000109">
    <property type="protein sequence ID" value="KAK7026005.1"/>
    <property type="molecule type" value="Genomic_DNA"/>
</dbReference>
<dbReference type="Proteomes" id="UP001383192">
    <property type="component" value="Unassembled WGS sequence"/>
</dbReference>
<gene>
    <name evidence="2" type="ORF">VNI00_015836</name>
</gene>
<proteinExistence type="predicted"/>
<evidence type="ECO:0000313" key="2">
    <source>
        <dbReference type="EMBL" id="KAK7026005.1"/>
    </source>
</evidence>
<feature type="region of interest" description="Disordered" evidence="1">
    <location>
        <begin position="79"/>
        <end position="111"/>
    </location>
</feature>
<dbReference type="AlphaFoldDB" id="A0AAW0BIX8"/>
<protein>
    <submittedName>
        <fullName evidence="2">Uncharacterized protein</fullName>
    </submittedName>
</protein>
<evidence type="ECO:0000256" key="1">
    <source>
        <dbReference type="SAM" id="MobiDB-lite"/>
    </source>
</evidence>
<reference evidence="2 3" key="1">
    <citation type="submission" date="2024-01" db="EMBL/GenBank/DDBJ databases">
        <title>A draft genome for a cacao thread blight-causing isolate of Paramarasmius palmivorus.</title>
        <authorList>
            <person name="Baruah I.K."/>
            <person name="Bukari Y."/>
            <person name="Amoako-Attah I."/>
            <person name="Meinhardt L.W."/>
            <person name="Bailey B.A."/>
            <person name="Cohen S.P."/>
        </authorList>
    </citation>
    <scope>NUCLEOTIDE SEQUENCE [LARGE SCALE GENOMIC DNA]</scope>
    <source>
        <strain evidence="2 3">GH-12</strain>
    </source>
</reference>